<sequence>MENPISIANTTKMTKVRWQTFVLLLFVGALSYIDRISLSIGMPLIAKEFDLSPQMQGLLLSSFFWTYALFQIPGGWLADKIGPRRILTWAVTLWSVCQLATGLALNFTMMLIARLGLGATEAPQYPTGAKLAALWLPLKDRARGAVLMDSSSTLGAAFGSLIVAGLISLLGGWRESFIAVAIITAGAGFVIHRYIRDKPEQHPKVNELEAQYIAEEHRKEDSQEEQKTLIGKPANFLKHRTFWFMAVGFMTANMLFYGLLTFGPLYLFQARGLDIHGLASASFFIYISGFFGENFAGWLAQKGLRRGYRQNVVMRTLLGISAAIATMAIFAVAFVESANAAIVLLAVTLFFGRFLGLYWSLPGTLTVRSQAGILGGMMNMFSNVGGIIIPLVTGVVVSMTGSYFAALILFAACGLCYLVCSLLINYEKKLVLSEE</sequence>
<evidence type="ECO:0000313" key="11">
    <source>
        <dbReference type="Proteomes" id="UP000275331"/>
    </source>
</evidence>
<keyword evidence="4 7" id="KW-1133">Transmembrane helix</keyword>
<dbReference type="InterPro" id="IPR050382">
    <property type="entry name" value="MFS_Na/Anion_cotransporter"/>
</dbReference>
<evidence type="ECO:0000256" key="7">
    <source>
        <dbReference type="SAM" id="Phobius"/>
    </source>
</evidence>
<feature type="transmembrane region" description="Helical" evidence="7">
    <location>
        <begin position="312"/>
        <end position="334"/>
    </location>
</feature>
<dbReference type="GO" id="GO:0016020">
    <property type="term" value="C:membrane"/>
    <property type="evidence" value="ECO:0007669"/>
    <property type="project" value="UniProtKB-SubCell"/>
</dbReference>
<evidence type="ECO:0000313" key="12">
    <source>
        <dbReference type="Proteomes" id="UP001187066"/>
    </source>
</evidence>
<evidence type="ECO:0000256" key="1">
    <source>
        <dbReference type="ARBA" id="ARBA00004141"/>
    </source>
</evidence>
<feature type="transmembrane region" description="Helical" evidence="7">
    <location>
        <begin position="20"/>
        <end position="45"/>
    </location>
</feature>
<dbReference type="PANTHER" id="PTHR11662">
    <property type="entry name" value="SOLUTE CARRIER FAMILY 17"/>
    <property type="match status" value="1"/>
</dbReference>
<reference evidence="9 12" key="2">
    <citation type="submission" date="2023-10" db="EMBL/GenBank/DDBJ databases">
        <authorList>
            <person name="Dale J."/>
        </authorList>
    </citation>
    <scope>NUCLEOTIDE SEQUENCE [LARGE SCALE GENOMIC DNA]</scope>
    <source>
        <strain evidence="9 12">2023EL-00970</strain>
    </source>
</reference>
<evidence type="ECO:0000256" key="3">
    <source>
        <dbReference type="ARBA" id="ARBA00022692"/>
    </source>
</evidence>
<dbReference type="InterPro" id="IPR011701">
    <property type="entry name" value="MFS"/>
</dbReference>
<keyword evidence="12" id="KW-1185">Reference proteome</keyword>
<feature type="transmembrane region" description="Helical" evidence="7">
    <location>
        <begin position="242"/>
        <end position="266"/>
    </location>
</feature>
<feature type="domain" description="Major facilitator superfamily (MFS) profile" evidence="8">
    <location>
        <begin position="20"/>
        <end position="429"/>
    </location>
</feature>
<evidence type="ECO:0000256" key="2">
    <source>
        <dbReference type="ARBA" id="ARBA00022475"/>
    </source>
</evidence>
<dbReference type="Gene3D" id="1.20.1250.20">
    <property type="entry name" value="MFS general substrate transporter like domains"/>
    <property type="match status" value="2"/>
</dbReference>
<feature type="transmembrane region" description="Helical" evidence="7">
    <location>
        <begin position="403"/>
        <end position="424"/>
    </location>
</feature>
<gene>
    <name evidence="10" type="ORF">EGT71_17360</name>
    <name evidence="9" type="ORF">R4P48_15115</name>
</gene>
<dbReference type="EMBL" id="JAWLOF010000010">
    <property type="protein sequence ID" value="MDV7024005.1"/>
    <property type="molecule type" value="Genomic_DNA"/>
</dbReference>
<evidence type="ECO:0000256" key="4">
    <source>
        <dbReference type="ARBA" id="ARBA00022989"/>
    </source>
</evidence>
<dbReference type="OrthoDB" id="8596007at2"/>
<accession>A0A427UTU0</accession>
<evidence type="ECO:0000256" key="6">
    <source>
        <dbReference type="ARBA" id="ARBA00038514"/>
    </source>
</evidence>
<keyword evidence="2" id="KW-1003">Cell membrane</keyword>
<feature type="transmembrane region" description="Helical" evidence="7">
    <location>
        <begin position="57"/>
        <end position="74"/>
    </location>
</feature>
<dbReference type="Proteomes" id="UP001187066">
    <property type="component" value="Unassembled WGS sequence"/>
</dbReference>
<comment type="similarity">
    <text evidence="6">Belongs to the major facilitator superfamily. Phthalate permease family.</text>
</comment>
<comment type="caution">
    <text evidence="10">The sequence shown here is derived from an EMBL/GenBank/DDBJ whole genome shotgun (WGS) entry which is preliminary data.</text>
</comment>
<reference evidence="10 11" key="1">
    <citation type="submission" date="2018-10" db="EMBL/GenBank/DDBJ databases">
        <title>Transmission dynamics of multidrug resistant bacteria on intensive care unit surfaces.</title>
        <authorList>
            <person name="D'Souza A.W."/>
            <person name="Potter R.F."/>
            <person name="Wallace M."/>
            <person name="Shupe A."/>
            <person name="Patel S."/>
            <person name="Sun S."/>
            <person name="Gul D."/>
            <person name="Kwon J.H."/>
            <person name="Andleeb S."/>
            <person name="Burnham C.-A.D."/>
            <person name="Dantas G."/>
        </authorList>
    </citation>
    <scope>NUCLEOTIDE SEQUENCE [LARGE SCALE GENOMIC DNA]</scope>
    <source>
        <strain evidence="10 11">AS_373</strain>
    </source>
</reference>
<organism evidence="10 11">
    <name type="scientific">Atlantibacter subterraneus</name>
    <dbReference type="NCBI Taxonomy" id="255519"/>
    <lineage>
        <taxon>Bacteria</taxon>
        <taxon>Pseudomonadati</taxon>
        <taxon>Pseudomonadota</taxon>
        <taxon>Gammaproteobacteria</taxon>
        <taxon>Enterobacterales</taxon>
        <taxon>Enterobacteriaceae</taxon>
        <taxon>Atlantibacter</taxon>
    </lineage>
</organism>
<dbReference type="AlphaFoldDB" id="A0A427UTU0"/>
<keyword evidence="3 7" id="KW-0812">Transmembrane</keyword>
<dbReference type="PANTHER" id="PTHR11662:SF399">
    <property type="entry name" value="FI19708P1-RELATED"/>
    <property type="match status" value="1"/>
</dbReference>
<dbReference type="PROSITE" id="PS50850">
    <property type="entry name" value="MFS"/>
    <property type="match status" value="1"/>
</dbReference>
<feature type="transmembrane region" description="Helical" evidence="7">
    <location>
        <begin position="86"/>
        <end position="107"/>
    </location>
</feature>
<dbReference type="SUPFAM" id="SSF103473">
    <property type="entry name" value="MFS general substrate transporter"/>
    <property type="match status" value="1"/>
</dbReference>
<evidence type="ECO:0000256" key="5">
    <source>
        <dbReference type="ARBA" id="ARBA00023136"/>
    </source>
</evidence>
<name>A0A427UTU0_9ENTR</name>
<dbReference type="Pfam" id="PF07690">
    <property type="entry name" value="MFS_1"/>
    <property type="match status" value="1"/>
</dbReference>
<dbReference type="EMBL" id="RHXB01000012">
    <property type="protein sequence ID" value="RSE23933.1"/>
    <property type="molecule type" value="Genomic_DNA"/>
</dbReference>
<dbReference type="CDD" id="cd17319">
    <property type="entry name" value="MFS_ExuT_GudP_like"/>
    <property type="match status" value="1"/>
</dbReference>
<proteinExistence type="inferred from homology"/>
<dbReference type="GO" id="GO:0022857">
    <property type="term" value="F:transmembrane transporter activity"/>
    <property type="evidence" value="ECO:0007669"/>
    <property type="project" value="InterPro"/>
</dbReference>
<feature type="transmembrane region" description="Helical" evidence="7">
    <location>
        <begin position="373"/>
        <end position="397"/>
    </location>
</feature>
<comment type="subcellular location">
    <subcellularLocation>
        <location evidence="1">Membrane</location>
        <topology evidence="1">Multi-pass membrane protein</topology>
    </subcellularLocation>
</comment>
<feature type="transmembrane region" description="Helical" evidence="7">
    <location>
        <begin position="146"/>
        <end position="170"/>
    </location>
</feature>
<evidence type="ECO:0000313" key="9">
    <source>
        <dbReference type="EMBL" id="MDV7024005.1"/>
    </source>
</evidence>
<protein>
    <submittedName>
        <fullName evidence="10">MFS transporter</fullName>
    </submittedName>
</protein>
<keyword evidence="5 7" id="KW-0472">Membrane</keyword>
<dbReference type="Proteomes" id="UP000275331">
    <property type="component" value="Unassembled WGS sequence"/>
</dbReference>
<evidence type="ECO:0000259" key="8">
    <source>
        <dbReference type="PROSITE" id="PS50850"/>
    </source>
</evidence>
<feature type="transmembrane region" description="Helical" evidence="7">
    <location>
        <begin position="340"/>
        <end position="361"/>
    </location>
</feature>
<evidence type="ECO:0000313" key="10">
    <source>
        <dbReference type="EMBL" id="RSE23933.1"/>
    </source>
</evidence>
<feature type="transmembrane region" description="Helical" evidence="7">
    <location>
        <begin position="278"/>
        <end position="300"/>
    </location>
</feature>
<dbReference type="InterPro" id="IPR036259">
    <property type="entry name" value="MFS_trans_sf"/>
</dbReference>
<dbReference type="InterPro" id="IPR020846">
    <property type="entry name" value="MFS_dom"/>
</dbReference>
<dbReference type="RefSeq" id="WP_125294476.1">
    <property type="nucleotide sequence ID" value="NZ_DAMAJB010000008.1"/>
</dbReference>